<comment type="catalytic activity">
    <reaction evidence="9">
        <text>GTP + H2O = GDP + phosphate + H(+)</text>
        <dbReference type="Rhea" id="RHEA:19669"/>
        <dbReference type="ChEBI" id="CHEBI:15377"/>
        <dbReference type="ChEBI" id="CHEBI:15378"/>
        <dbReference type="ChEBI" id="CHEBI:37565"/>
        <dbReference type="ChEBI" id="CHEBI:43474"/>
        <dbReference type="ChEBI" id="CHEBI:58189"/>
        <dbReference type="EC" id="3.6.5.4"/>
    </reaction>
</comment>
<feature type="domain" description="AAA+ ATPase" evidence="10">
    <location>
        <begin position="99"/>
        <end position="266"/>
    </location>
</feature>
<evidence type="ECO:0000256" key="9">
    <source>
        <dbReference type="ARBA" id="ARBA00048027"/>
    </source>
</evidence>
<dbReference type="InterPro" id="IPR003593">
    <property type="entry name" value="AAA+_ATPase"/>
</dbReference>
<evidence type="ECO:0000256" key="3">
    <source>
        <dbReference type="ARBA" id="ARBA00022801"/>
    </source>
</evidence>
<gene>
    <name evidence="13" type="primary">ffh</name>
    <name evidence="13" type="ordered locus">G5S_1032</name>
</gene>
<evidence type="ECO:0000259" key="11">
    <source>
        <dbReference type="SMART" id="SM00962"/>
    </source>
</evidence>
<dbReference type="InterPro" id="IPR036891">
    <property type="entry name" value="Signal_recog_part_SRP54_M_sf"/>
</dbReference>
<dbReference type="SMART" id="SM00382">
    <property type="entry name" value="AAA"/>
    <property type="match status" value="1"/>
</dbReference>
<dbReference type="Pfam" id="PF02881">
    <property type="entry name" value="SRP54_N"/>
    <property type="match status" value="1"/>
</dbReference>
<dbReference type="PANTHER" id="PTHR11564">
    <property type="entry name" value="SIGNAL RECOGNITION PARTICLE 54K PROTEIN SRP54"/>
    <property type="match status" value="1"/>
</dbReference>
<evidence type="ECO:0000256" key="7">
    <source>
        <dbReference type="ARBA" id="ARBA00023274"/>
    </source>
</evidence>
<dbReference type="GO" id="GO:0005525">
    <property type="term" value="F:GTP binding"/>
    <property type="evidence" value="ECO:0007669"/>
    <property type="project" value="UniProtKB-KW"/>
</dbReference>
<evidence type="ECO:0000313" key="14">
    <source>
        <dbReference type="Proteomes" id="UP000008305"/>
    </source>
</evidence>
<dbReference type="GO" id="GO:0008312">
    <property type="term" value="F:7S RNA binding"/>
    <property type="evidence" value="ECO:0007669"/>
    <property type="project" value="InterPro"/>
</dbReference>
<keyword evidence="5" id="KW-0342">GTP-binding</keyword>
<dbReference type="Gene3D" id="3.40.50.300">
    <property type="entry name" value="P-loop containing nucleotide triphosphate hydrolases"/>
    <property type="match status" value="1"/>
</dbReference>
<dbReference type="RefSeq" id="WP_013713027.1">
    <property type="nucleotide sequence ID" value="NC_015408.1"/>
</dbReference>
<dbReference type="KEGG" id="cpm:G5S_1032"/>
<keyword evidence="14" id="KW-1185">Reference proteome</keyword>
<name>A0AA34RDY0_CHLPE</name>
<evidence type="ECO:0000256" key="2">
    <source>
        <dbReference type="ARBA" id="ARBA00022741"/>
    </source>
</evidence>
<dbReference type="GO" id="GO:0003924">
    <property type="term" value="F:GTPase activity"/>
    <property type="evidence" value="ECO:0007669"/>
    <property type="project" value="InterPro"/>
</dbReference>
<protein>
    <recommendedName>
        <fullName evidence="8">signal-recognition-particle GTPase</fullName>
        <ecNumber evidence="8">3.6.5.4</ecNumber>
    </recommendedName>
</protein>
<keyword evidence="3" id="KW-0378">Hydrolase</keyword>
<evidence type="ECO:0000256" key="5">
    <source>
        <dbReference type="ARBA" id="ARBA00023134"/>
    </source>
</evidence>
<dbReference type="InterPro" id="IPR000897">
    <property type="entry name" value="SRP54_GTPase_dom"/>
</dbReference>
<dbReference type="SUPFAM" id="SSF52540">
    <property type="entry name" value="P-loop containing nucleoside triphosphate hydrolases"/>
    <property type="match status" value="1"/>
</dbReference>
<dbReference type="Pfam" id="PF00448">
    <property type="entry name" value="SRP54"/>
    <property type="match status" value="1"/>
</dbReference>
<evidence type="ECO:0000259" key="12">
    <source>
        <dbReference type="SMART" id="SM00963"/>
    </source>
</evidence>
<dbReference type="Proteomes" id="UP000008305">
    <property type="component" value="Chromosome"/>
</dbReference>
<dbReference type="InterPro" id="IPR004780">
    <property type="entry name" value="SRP"/>
</dbReference>
<evidence type="ECO:0000256" key="8">
    <source>
        <dbReference type="ARBA" id="ARBA00035672"/>
    </source>
</evidence>
<dbReference type="PANTHER" id="PTHR11564:SF5">
    <property type="entry name" value="SIGNAL RECOGNITION PARTICLE SUBUNIT SRP54"/>
    <property type="match status" value="1"/>
</dbReference>
<feature type="domain" description="Signal recognition particle SRP54 helical bundle" evidence="12">
    <location>
        <begin position="1"/>
        <end position="86"/>
    </location>
</feature>
<dbReference type="EC" id="3.6.5.4" evidence="8"/>
<evidence type="ECO:0000313" key="13">
    <source>
        <dbReference type="EMBL" id="AEB41949.1"/>
    </source>
</evidence>
<dbReference type="InterPro" id="IPR042101">
    <property type="entry name" value="SRP54_N_sf"/>
</dbReference>
<dbReference type="EMBL" id="CP002608">
    <property type="protein sequence ID" value="AEB41949.1"/>
    <property type="molecule type" value="Genomic_DNA"/>
</dbReference>
<evidence type="ECO:0000256" key="1">
    <source>
        <dbReference type="ARBA" id="ARBA00005450"/>
    </source>
</evidence>
<keyword evidence="6" id="KW-0733">Signal recognition particle</keyword>
<dbReference type="InterPro" id="IPR004125">
    <property type="entry name" value="Signal_recog_particle_SRP54_M"/>
</dbReference>
<dbReference type="InterPro" id="IPR022941">
    <property type="entry name" value="SRP54"/>
</dbReference>
<dbReference type="InterPro" id="IPR027417">
    <property type="entry name" value="P-loop_NTPase"/>
</dbReference>
<reference evidence="13 14" key="1">
    <citation type="journal article" date="2011" name="J. Bacteriol.">
        <title>Genome sequence of the obligate intracellular animal pathogen Chlamydia pecorum E58.</title>
        <authorList>
            <person name="Mojica S."/>
            <person name="Huot Creasy H."/>
            <person name="Daugherty S."/>
            <person name="Read T.D."/>
            <person name="Kim T."/>
            <person name="Kaltenboeck B."/>
            <person name="Bavoil P."/>
            <person name="Myers G.S."/>
        </authorList>
    </citation>
    <scope>NUCLEOTIDE SEQUENCE [LARGE SCALE GENOMIC DNA]</scope>
    <source>
        <strain evidence="13 14">E58</strain>
    </source>
</reference>
<proteinExistence type="inferred from homology"/>
<comment type="similarity">
    <text evidence="1">Belongs to the GTP-binding SRP family. SRP54 subfamily.</text>
</comment>
<dbReference type="Gene3D" id="1.10.260.30">
    <property type="entry name" value="Signal recognition particle, SRP54 subunit, M-domain"/>
    <property type="match status" value="1"/>
</dbReference>
<evidence type="ECO:0000259" key="10">
    <source>
        <dbReference type="SMART" id="SM00382"/>
    </source>
</evidence>
<dbReference type="SMART" id="SM00963">
    <property type="entry name" value="SRP54_N"/>
    <property type="match status" value="1"/>
</dbReference>
<dbReference type="Pfam" id="PF02978">
    <property type="entry name" value="SRP_SPB"/>
    <property type="match status" value="1"/>
</dbReference>
<keyword evidence="4" id="KW-0694">RNA-binding</keyword>
<dbReference type="NCBIfam" id="TIGR00959">
    <property type="entry name" value="ffh"/>
    <property type="match status" value="1"/>
</dbReference>
<dbReference type="AlphaFoldDB" id="A0AA34RDY0"/>
<dbReference type="InterPro" id="IPR013822">
    <property type="entry name" value="Signal_recog_particl_SRP54_hlx"/>
</dbReference>
<keyword evidence="7" id="KW-0687">Ribonucleoprotein</keyword>
<dbReference type="GO" id="GO:0048500">
    <property type="term" value="C:signal recognition particle"/>
    <property type="evidence" value="ECO:0007669"/>
    <property type="project" value="InterPro"/>
</dbReference>
<dbReference type="SMART" id="SM00962">
    <property type="entry name" value="SRP54"/>
    <property type="match status" value="1"/>
</dbReference>
<dbReference type="CDD" id="cd18539">
    <property type="entry name" value="SRP_G"/>
    <property type="match status" value="1"/>
</dbReference>
<feature type="domain" description="SRP54-type proteins GTP-binding" evidence="11">
    <location>
        <begin position="100"/>
        <end position="296"/>
    </location>
</feature>
<dbReference type="SUPFAM" id="SSF47446">
    <property type="entry name" value="Signal peptide-binding domain"/>
    <property type="match status" value="1"/>
</dbReference>
<keyword evidence="2" id="KW-0547">Nucleotide-binding</keyword>
<organism evidence="13 14">
    <name type="scientific">Chlamydia pecorum (strain ATCC VR-628 / DSM 29919 / E58)</name>
    <name type="common">Chlamydophila pecorum</name>
    <dbReference type="NCBI Taxonomy" id="331635"/>
    <lineage>
        <taxon>Bacteria</taxon>
        <taxon>Pseudomonadati</taxon>
        <taxon>Chlamydiota</taxon>
        <taxon>Chlamydiia</taxon>
        <taxon>Chlamydiales</taxon>
        <taxon>Chlamydiaceae</taxon>
        <taxon>Chlamydia/Chlamydophila group</taxon>
        <taxon>Chlamydia</taxon>
    </lineage>
</organism>
<dbReference type="Gene3D" id="1.20.120.140">
    <property type="entry name" value="Signal recognition particle SRP54, nucleotide-binding domain"/>
    <property type="match status" value="1"/>
</dbReference>
<sequence length="449" mass="50309">MIGSLARKLSSIFSSLATSQRITEENIASSIREVRLALLDADVYYPVVKDFIAKVKQKVIGEKVWKHVSPGQQFIRCLHEELTTLLGNSDKEELIIQGNPSVVLLCGLQGAGKTTTCAKLASYVIEEGKAKKVLVVPCDRKRFAAVDQLKTLIAQTQADLYQSEGGNPVEITREALEYAKAYNYDFVLIDTAGRLHLDDELMSELASIQKVSQAKERLFVMNLAMGQDAVATAQAFDDLLDLTGVIISMTDGDARAGAILSMKSVLGKPIKFEGCGERIRDLRLFNPASMADRILGMGDTVNLVKEIRQCISEEEDQELGKKLTTATFTYNDYYKQIQAFRRLGPLRKLMSMMPRMHGAQPSDQDIEESERQMKHTEAIILSMTPEEREERVELDMSRMKRIASGCGLTLGDVNRFRKHMAQSKKFFKGMTKEKMEQMKKKMSGGSPWR</sequence>
<accession>A0AA34RDY0</accession>
<evidence type="ECO:0000256" key="4">
    <source>
        <dbReference type="ARBA" id="ARBA00022884"/>
    </source>
</evidence>
<dbReference type="GO" id="GO:0006614">
    <property type="term" value="P:SRP-dependent cotranslational protein targeting to membrane"/>
    <property type="evidence" value="ECO:0007669"/>
    <property type="project" value="InterPro"/>
</dbReference>
<evidence type="ECO:0000256" key="6">
    <source>
        <dbReference type="ARBA" id="ARBA00023135"/>
    </source>
</evidence>